<dbReference type="PRINTS" id="PR00364">
    <property type="entry name" value="DISEASERSIST"/>
</dbReference>
<dbReference type="EMBL" id="CM018040">
    <property type="protein sequence ID" value="KAA8535730.1"/>
    <property type="molecule type" value="Genomic_DNA"/>
</dbReference>
<comment type="similarity">
    <text evidence="1">Belongs to the disease resistance NB-LRR family.</text>
</comment>
<feature type="domain" description="NB-ARC" evidence="8">
    <location>
        <begin position="151"/>
        <end position="317"/>
    </location>
</feature>
<keyword evidence="12" id="KW-1185">Reference proteome</keyword>
<keyword evidence="2" id="KW-0433">Leucine-rich repeat</keyword>
<evidence type="ECO:0000256" key="3">
    <source>
        <dbReference type="ARBA" id="ARBA00022737"/>
    </source>
</evidence>
<evidence type="ECO:0000256" key="2">
    <source>
        <dbReference type="ARBA" id="ARBA00022614"/>
    </source>
</evidence>
<dbReference type="InterPro" id="IPR050905">
    <property type="entry name" value="Plant_NBS-LRR"/>
</dbReference>
<keyword evidence="3" id="KW-0677">Repeat</keyword>
<evidence type="ECO:0000313" key="11">
    <source>
        <dbReference type="EMBL" id="KAA8535730.1"/>
    </source>
</evidence>
<dbReference type="PANTHER" id="PTHR33463:SF187">
    <property type="entry name" value="AND NB-ARC DOMAIN DISEASE RESISTANCE PROTEIN, PUTATIVE-RELATED"/>
    <property type="match status" value="1"/>
</dbReference>
<dbReference type="InterPro" id="IPR032675">
    <property type="entry name" value="LRR_dom_sf"/>
</dbReference>
<evidence type="ECO:0000259" key="9">
    <source>
        <dbReference type="Pfam" id="PF23247"/>
    </source>
</evidence>
<dbReference type="InterPro" id="IPR058922">
    <property type="entry name" value="WHD_DRP"/>
</dbReference>
<evidence type="ECO:0000313" key="12">
    <source>
        <dbReference type="Proteomes" id="UP000325577"/>
    </source>
</evidence>
<dbReference type="InterPro" id="IPR027417">
    <property type="entry name" value="P-loop_NTPase"/>
</dbReference>
<dbReference type="InterPro" id="IPR036388">
    <property type="entry name" value="WH-like_DNA-bd_sf"/>
</dbReference>
<dbReference type="Pfam" id="PF00931">
    <property type="entry name" value="NB-ARC"/>
    <property type="match status" value="1"/>
</dbReference>
<evidence type="ECO:0000256" key="6">
    <source>
        <dbReference type="ARBA" id="ARBA00022840"/>
    </source>
</evidence>
<gene>
    <name evidence="11" type="ORF">F0562_030768</name>
</gene>
<dbReference type="AlphaFoldDB" id="A0A5J5AZK9"/>
<evidence type="ECO:0000256" key="1">
    <source>
        <dbReference type="ARBA" id="ARBA00008894"/>
    </source>
</evidence>
<dbReference type="InterPro" id="IPR057135">
    <property type="entry name" value="At4g27190-like_LRR"/>
</dbReference>
<dbReference type="Gene3D" id="1.10.10.10">
    <property type="entry name" value="Winged helix-like DNA-binding domain superfamily/Winged helix DNA-binding domain"/>
    <property type="match status" value="1"/>
</dbReference>
<dbReference type="Gene3D" id="3.40.50.300">
    <property type="entry name" value="P-loop containing nucleotide triphosphate hydrolases"/>
    <property type="match status" value="1"/>
</dbReference>
<feature type="domain" description="Disease resistance protein winged helix" evidence="10">
    <location>
        <begin position="404"/>
        <end position="476"/>
    </location>
</feature>
<reference evidence="11 12" key="1">
    <citation type="submission" date="2019-09" db="EMBL/GenBank/DDBJ databases">
        <title>A chromosome-level genome assembly of the Chinese tupelo Nyssa sinensis.</title>
        <authorList>
            <person name="Yang X."/>
            <person name="Kang M."/>
            <person name="Yang Y."/>
            <person name="Xiong H."/>
            <person name="Wang M."/>
            <person name="Zhang Z."/>
            <person name="Wang Z."/>
            <person name="Wu H."/>
            <person name="Ma T."/>
            <person name="Liu J."/>
            <person name="Xi Z."/>
        </authorList>
    </citation>
    <scope>NUCLEOTIDE SEQUENCE [LARGE SCALE GENOMIC DNA]</scope>
    <source>
        <strain evidence="11">J267</strain>
        <tissue evidence="11">Leaf</tissue>
    </source>
</reference>
<dbReference type="GO" id="GO:0005524">
    <property type="term" value="F:ATP binding"/>
    <property type="evidence" value="ECO:0007669"/>
    <property type="project" value="UniProtKB-KW"/>
</dbReference>
<keyword evidence="7" id="KW-0175">Coiled coil</keyword>
<dbReference type="Gene3D" id="3.80.10.10">
    <property type="entry name" value="Ribonuclease Inhibitor"/>
    <property type="match status" value="2"/>
</dbReference>
<name>A0A5J5AZK9_9ASTE</name>
<keyword evidence="4" id="KW-0547">Nucleotide-binding</keyword>
<feature type="domain" description="Disease resistance protein At4g27190-like leucine-rich repeats" evidence="9">
    <location>
        <begin position="824"/>
        <end position="937"/>
    </location>
</feature>
<proteinExistence type="inferred from homology"/>
<dbReference type="PANTHER" id="PTHR33463">
    <property type="entry name" value="NB-ARC DOMAIN-CONTAINING PROTEIN-RELATED"/>
    <property type="match status" value="1"/>
</dbReference>
<dbReference type="GO" id="GO:0043531">
    <property type="term" value="F:ADP binding"/>
    <property type="evidence" value="ECO:0007669"/>
    <property type="project" value="InterPro"/>
</dbReference>
<dbReference type="InterPro" id="IPR001611">
    <property type="entry name" value="Leu-rich_rpt"/>
</dbReference>
<evidence type="ECO:0000256" key="7">
    <source>
        <dbReference type="SAM" id="Coils"/>
    </source>
</evidence>
<evidence type="ECO:0000259" key="10">
    <source>
        <dbReference type="Pfam" id="PF23559"/>
    </source>
</evidence>
<dbReference type="Gene3D" id="1.10.8.430">
    <property type="entry name" value="Helical domain of apoptotic protease-activating factors"/>
    <property type="match status" value="1"/>
</dbReference>
<sequence length="1010" mass="116955">MEYLQTICTSIEFFKNSWAFIRECYSYNELLDEKRKTLRRRMEALRCQENDVNDELRNSQYDSGKKRKREVQSWFQNVRQKITEVQEVEQNAGLRRYLSRSHFLRIVDKNIQEVNELIEKGGFAKGLLIDVHNQRGKALITTPLVGQTTAERNLEKIWKFLIDDEITRIGVYGMGGVGKTTVMTHIHNRLLETPSLAHHVYWVTLSQESSIHKLQNEIAKLISLHLSEELDERKRAAELFHALRERKKFVVILDDMWKVFLPEDIGIPVGVEEGRLLITTRLLEVCRGMQCQQTIKVEPLSIEEAWDLFMKNVWSDKVVDKKVEEIARSISMECAGLPLAIVTTARSMRGVDDIHDWRNALVELREPVEGLVDIEEEVFKPLKFSYDRLKNEKHRRCFLYCASFPEDYKILRVKLIVYWIAEGLLDGRGTRKAQYDMGHSILNKLENVCLLERAEDERLGYPCICVKMHDVIRDMALNITKENGSAIFEVKSGERSLHITNEKEWSENLERVFLAGDIIEEYLSPSISPKCPRLLTLQLHGNDYIIELPNSFFVHMQSLRVLDLSNMDNLQRLPNSITDLKSLRGLFLDDCYNLEYVPSLAELKELRELHLHQSGVKAVPTGLKGLVNLKCLDLSSVSGIQSIPTGLLPSLSNLQCLRLDGCNIDVQTEELITLRQIEMLGVNFSNLDKFNSYVSTKDWERLSHYHLQIQNSHERFVLRWLKCREVSIYCIDHVILLPTNMQELNIVDCVLPTSLLDISPSVKENTCKDLEKCFIGSSEGIENLWSFTTTTTSVPQNLQVLSIFDLPDLRRLFKYEGVEMGGRPPAESGTFSHLKLLNIYNCGKLKYLLTARLVRHHMQNLELIHVRDCSQMEHIIIEEEEEGITIERNSILTFSKLRTLKLLDVPELKSICIGTKTMVCPSLQEINVYNCPKLKRLSLSTMNVDDSRRTSETQLDSLIKIRGQKEWWDLLEWDNPEAKSVLQFSILEEMDFLTRYKDFANWSTSCYEEV</sequence>
<dbReference type="SUPFAM" id="SSF52540">
    <property type="entry name" value="P-loop containing nucleoside triphosphate hydrolases"/>
    <property type="match status" value="1"/>
</dbReference>
<keyword evidence="5" id="KW-0611">Plant defense</keyword>
<evidence type="ECO:0000256" key="4">
    <source>
        <dbReference type="ARBA" id="ARBA00022741"/>
    </source>
</evidence>
<dbReference type="Pfam" id="PF23247">
    <property type="entry name" value="LRR_RPS2"/>
    <property type="match status" value="1"/>
</dbReference>
<evidence type="ECO:0000259" key="8">
    <source>
        <dbReference type="Pfam" id="PF00931"/>
    </source>
</evidence>
<organism evidence="11 12">
    <name type="scientific">Nyssa sinensis</name>
    <dbReference type="NCBI Taxonomy" id="561372"/>
    <lineage>
        <taxon>Eukaryota</taxon>
        <taxon>Viridiplantae</taxon>
        <taxon>Streptophyta</taxon>
        <taxon>Embryophyta</taxon>
        <taxon>Tracheophyta</taxon>
        <taxon>Spermatophyta</taxon>
        <taxon>Magnoliopsida</taxon>
        <taxon>eudicotyledons</taxon>
        <taxon>Gunneridae</taxon>
        <taxon>Pentapetalae</taxon>
        <taxon>asterids</taxon>
        <taxon>Cornales</taxon>
        <taxon>Nyssaceae</taxon>
        <taxon>Nyssa</taxon>
    </lineage>
</organism>
<dbReference type="Pfam" id="PF23559">
    <property type="entry name" value="WHD_DRP"/>
    <property type="match status" value="1"/>
</dbReference>
<accession>A0A5J5AZK9</accession>
<dbReference type="OrthoDB" id="1926275at2759"/>
<evidence type="ECO:0000256" key="5">
    <source>
        <dbReference type="ARBA" id="ARBA00022821"/>
    </source>
</evidence>
<dbReference type="FunFam" id="3.40.50.300:FF:001091">
    <property type="entry name" value="Probable disease resistance protein At1g61300"/>
    <property type="match status" value="1"/>
</dbReference>
<dbReference type="Proteomes" id="UP000325577">
    <property type="component" value="Linkage Group LG17"/>
</dbReference>
<feature type="coiled-coil region" evidence="7">
    <location>
        <begin position="28"/>
        <end position="55"/>
    </location>
</feature>
<dbReference type="InterPro" id="IPR002182">
    <property type="entry name" value="NB-ARC"/>
</dbReference>
<dbReference type="InterPro" id="IPR042197">
    <property type="entry name" value="Apaf_helical"/>
</dbReference>
<dbReference type="GO" id="GO:0051607">
    <property type="term" value="P:defense response to virus"/>
    <property type="evidence" value="ECO:0007669"/>
    <property type="project" value="UniProtKB-ARBA"/>
</dbReference>
<dbReference type="Pfam" id="PF13855">
    <property type="entry name" value="LRR_8"/>
    <property type="match status" value="1"/>
</dbReference>
<dbReference type="FunFam" id="1.10.10.10:FF:000322">
    <property type="entry name" value="Probable disease resistance protein At1g63360"/>
    <property type="match status" value="1"/>
</dbReference>
<dbReference type="SUPFAM" id="SSF52058">
    <property type="entry name" value="L domain-like"/>
    <property type="match status" value="1"/>
</dbReference>
<protein>
    <submittedName>
        <fullName evidence="11">Uncharacterized protein</fullName>
    </submittedName>
</protein>
<keyword evidence="6" id="KW-0067">ATP-binding</keyword>